<evidence type="ECO:0000313" key="4">
    <source>
        <dbReference type="Proteomes" id="UP000516305"/>
    </source>
</evidence>
<keyword evidence="1" id="KW-0472">Membrane</keyword>
<organism evidence="3 4">
    <name type="scientific">Croceimicrobium hydrocarbonivorans</name>
    <dbReference type="NCBI Taxonomy" id="2761580"/>
    <lineage>
        <taxon>Bacteria</taxon>
        <taxon>Pseudomonadati</taxon>
        <taxon>Bacteroidota</taxon>
        <taxon>Flavobacteriia</taxon>
        <taxon>Flavobacteriales</taxon>
        <taxon>Owenweeksiaceae</taxon>
        <taxon>Croceimicrobium</taxon>
    </lineage>
</organism>
<name>A0A7H0VH63_9FLAO</name>
<feature type="transmembrane region" description="Helical" evidence="1">
    <location>
        <begin position="6"/>
        <end position="25"/>
    </location>
</feature>
<proteinExistence type="predicted"/>
<keyword evidence="3" id="KW-0808">Transferase</keyword>
<keyword evidence="1" id="KW-1133">Transmembrane helix</keyword>
<dbReference type="InterPro" id="IPR029044">
    <property type="entry name" value="Nucleotide-diphossugar_trans"/>
</dbReference>
<dbReference type="Pfam" id="PF00535">
    <property type="entry name" value="Glycos_transf_2"/>
    <property type="match status" value="1"/>
</dbReference>
<evidence type="ECO:0000256" key="1">
    <source>
        <dbReference type="SAM" id="Phobius"/>
    </source>
</evidence>
<dbReference type="AlphaFoldDB" id="A0A7H0VH63"/>
<protein>
    <submittedName>
        <fullName evidence="3">Glycosyltransferase</fullName>
    </submittedName>
</protein>
<reference evidence="3 4" key="1">
    <citation type="submission" date="2020-08" db="EMBL/GenBank/DDBJ databases">
        <title>Croceimicrobium hydrocarbonivorans gen. nov., sp. nov., a novel marine bacterium isolated from a bacterial consortium that degrades polyethylene terephthalate.</title>
        <authorList>
            <person name="Liu R."/>
        </authorList>
    </citation>
    <scope>NUCLEOTIDE SEQUENCE [LARGE SCALE GENOMIC DNA]</scope>
    <source>
        <strain evidence="3 4">A20-9</strain>
    </source>
</reference>
<dbReference type="EMBL" id="CP060139">
    <property type="protein sequence ID" value="QNR25061.1"/>
    <property type="molecule type" value="Genomic_DNA"/>
</dbReference>
<dbReference type="RefSeq" id="WP_210759586.1">
    <property type="nucleotide sequence ID" value="NZ_CP060139.1"/>
</dbReference>
<dbReference type="Gene3D" id="3.90.550.10">
    <property type="entry name" value="Spore Coat Polysaccharide Biosynthesis Protein SpsA, Chain A"/>
    <property type="match status" value="1"/>
</dbReference>
<feature type="domain" description="Glycosyltransferase 2-like" evidence="2">
    <location>
        <begin position="50"/>
        <end position="174"/>
    </location>
</feature>
<dbReference type="KEGG" id="chyd:H4K34_04220"/>
<dbReference type="Proteomes" id="UP000516305">
    <property type="component" value="Chromosome"/>
</dbReference>
<dbReference type="GO" id="GO:0016740">
    <property type="term" value="F:transferase activity"/>
    <property type="evidence" value="ECO:0007669"/>
    <property type="project" value="UniProtKB-KW"/>
</dbReference>
<evidence type="ECO:0000313" key="3">
    <source>
        <dbReference type="EMBL" id="QNR25061.1"/>
    </source>
</evidence>
<dbReference type="PANTHER" id="PTHR43685:SF2">
    <property type="entry name" value="GLYCOSYLTRANSFERASE 2-LIKE DOMAIN-CONTAINING PROTEIN"/>
    <property type="match status" value="1"/>
</dbReference>
<feature type="transmembrane region" description="Helical" evidence="1">
    <location>
        <begin position="339"/>
        <end position="358"/>
    </location>
</feature>
<dbReference type="PANTHER" id="PTHR43685">
    <property type="entry name" value="GLYCOSYLTRANSFERASE"/>
    <property type="match status" value="1"/>
</dbReference>
<gene>
    <name evidence="3" type="ORF">H4K34_04220</name>
</gene>
<keyword evidence="4" id="KW-1185">Reference proteome</keyword>
<evidence type="ECO:0000259" key="2">
    <source>
        <dbReference type="Pfam" id="PF00535"/>
    </source>
</evidence>
<sequence>MKLLLNVLSYTWLLAALVLWLWHGLRFHRLRKYLNQKEAIPLEPDLPPISLIICFHNEASNLKHLLSEWCEQDYSDFEVIMVDDHSTDNGAALVQEAQKSYPFLKLVNASEGSASGKKAALQRGIIAAQNDALAFCDADCAPASKHWLKEIGLRLKKNDVVLGYGPLQGEGFTAWLSDYETVNTALRYWSYASMGKAYMGVGRNLAYRKSSMQAVQALNKHQDLLSGDDDLTLREMADGLKVICMSPERSFTYSPAPLNLKQWWRQKGRHYSTAWRYERGVRFSLGLEGFLQLLFALLLPFAFWQLDIRLVLLVFIGRWFISAYPRKSQRDLIQHKRQAWLWPFFEMFWAVATTLLHLRNLIWGAPSKW</sequence>
<feature type="transmembrane region" description="Helical" evidence="1">
    <location>
        <begin position="310"/>
        <end position="327"/>
    </location>
</feature>
<dbReference type="InterPro" id="IPR001173">
    <property type="entry name" value="Glyco_trans_2-like"/>
</dbReference>
<keyword evidence="1" id="KW-0812">Transmembrane</keyword>
<dbReference type="SUPFAM" id="SSF53448">
    <property type="entry name" value="Nucleotide-diphospho-sugar transferases"/>
    <property type="match status" value="1"/>
</dbReference>
<accession>A0A7H0VH63</accession>
<dbReference type="InterPro" id="IPR050834">
    <property type="entry name" value="Glycosyltransf_2"/>
</dbReference>